<name>A0ABR8MX43_9BACL</name>
<dbReference type="RefSeq" id="WP_191203720.1">
    <property type="nucleotide sequence ID" value="NZ_JACXZA010000002.1"/>
</dbReference>
<organism evidence="3 4">
    <name type="scientific">Paenibacillus terricola</name>
    <dbReference type="NCBI Taxonomy" id="2763503"/>
    <lineage>
        <taxon>Bacteria</taxon>
        <taxon>Bacillati</taxon>
        <taxon>Bacillota</taxon>
        <taxon>Bacilli</taxon>
        <taxon>Bacillales</taxon>
        <taxon>Paenibacillaceae</taxon>
        <taxon>Paenibacillus</taxon>
    </lineage>
</organism>
<protein>
    <submittedName>
        <fullName evidence="3">DUF3600 domain-containing protein</fullName>
    </submittedName>
</protein>
<dbReference type="InterPro" id="IPR022019">
    <property type="entry name" value="DUF3600"/>
</dbReference>
<evidence type="ECO:0000313" key="4">
    <source>
        <dbReference type="Proteomes" id="UP000609346"/>
    </source>
</evidence>
<feature type="domain" description="DUF3600" evidence="2">
    <location>
        <begin position="71"/>
        <end position="166"/>
    </location>
</feature>
<evidence type="ECO:0000259" key="2">
    <source>
        <dbReference type="Pfam" id="PF12207"/>
    </source>
</evidence>
<keyword evidence="1" id="KW-0472">Membrane</keyword>
<keyword evidence="4" id="KW-1185">Reference proteome</keyword>
<dbReference type="InterPro" id="IPR038267">
    <property type="entry name" value="ECF_sigma_eff"/>
</dbReference>
<proteinExistence type="predicted"/>
<keyword evidence="1" id="KW-1133">Transmembrane helix</keyword>
<comment type="caution">
    <text evidence="3">The sequence shown here is derived from an EMBL/GenBank/DDBJ whole genome shotgun (WGS) entry which is preliminary data.</text>
</comment>
<evidence type="ECO:0000313" key="3">
    <source>
        <dbReference type="EMBL" id="MBD3919485.1"/>
    </source>
</evidence>
<dbReference type="Pfam" id="PF12207">
    <property type="entry name" value="DUF3600"/>
    <property type="match status" value="1"/>
</dbReference>
<accession>A0ABR8MX43</accession>
<feature type="transmembrane region" description="Helical" evidence="1">
    <location>
        <begin position="49"/>
        <end position="69"/>
    </location>
</feature>
<dbReference type="Gene3D" id="1.10.3950.10">
    <property type="entry name" value="putative ecf-type sigma factor negative effector from bacillus cereus"/>
    <property type="match status" value="1"/>
</dbReference>
<evidence type="ECO:0000256" key="1">
    <source>
        <dbReference type="SAM" id="Phobius"/>
    </source>
</evidence>
<keyword evidence="1" id="KW-0812">Transmembrane</keyword>
<sequence length="168" mass="19101">MSIDKELREELRQAADSMDCPPELYGHVRQTYLHYVKEKRGRSRMKKRMLAGIVAAAILIPSAVFASSYNLADEIFGSSSTIEQHGGTQEDYQEIEGLLQAAKGKLTEDEFKAYMELTKQLMQLKLKITDDNGVSHEEKLTDEEQKQWVQITAKLAPYFKKIDGNARS</sequence>
<dbReference type="EMBL" id="JACXZA010000002">
    <property type="protein sequence ID" value="MBD3919485.1"/>
    <property type="molecule type" value="Genomic_DNA"/>
</dbReference>
<reference evidence="3 4" key="1">
    <citation type="submission" date="2020-09" db="EMBL/GenBank/DDBJ databases">
        <title>Paenibacillus sp. strain PR3 16S rRNA gene Genome sequencing and assembly.</title>
        <authorList>
            <person name="Kim J."/>
        </authorList>
    </citation>
    <scope>NUCLEOTIDE SEQUENCE [LARGE SCALE GENOMIC DNA]</scope>
    <source>
        <strain evidence="3 4">PR3</strain>
    </source>
</reference>
<gene>
    <name evidence="3" type="ORF">H8B09_12040</name>
</gene>
<dbReference type="Proteomes" id="UP000609346">
    <property type="component" value="Unassembled WGS sequence"/>
</dbReference>